<dbReference type="Gene3D" id="3.40.50.300">
    <property type="entry name" value="P-loop containing nucleotide triphosphate hydrolases"/>
    <property type="match status" value="1"/>
</dbReference>
<dbReference type="EMBL" id="CAJMWZ010002703">
    <property type="protein sequence ID" value="CAE6460227.1"/>
    <property type="molecule type" value="Genomic_DNA"/>
</dbReference>
<dbReference type="GO" id="GO:0005737">
    <property type="term" value="C:cytoplasm"/>
    <property type="evidence" value="ECO:0007669"/>
    <property type="project" value="TreeGrafter"/>
</dbReference>
<dbReference type="InterPro" id="IPR011629">
    <property type="entry name" value="CobW-like_C"/>
</dbReference>
<evidence type="ECO:0000256" key="1">
    <source>
        <dbReference type="ARBA" id="ARBA00022741"/>
    </source>
</evidence>
<evidence type="ECO:0000313" key="12">
    <source>
        <dbReference type="Proteomes" id="UP000663850"/>
    </source>
</evidence>
<comment type="similarity">
    <text evidence="6">Belongs to the SIMIBI class G3E GTPase family. ZNG1 subfamily.</text>
</comment>
<gene>
    <name evidence="11" type="ORF">RDB_LOCUS50427</name>
</gene>
<dbReference type="SUPFAM" id="SSF90002">
    <property type="entry name" value="Hypothetical protein YjiA, C-terminal domain"/>
    <property type="match status" value="1"/>
</dbReference>
<evidence type="ECO:0000256" key="7">
    <source>
        <dbReference type="ARBA" id="ARBA00049117"/>
    </source>
</evidence>
<dbReference type="GO" id="GO:0005525">
    <property type="term" value="F:GTP binding"/>
    <property type="evidence" value="ECO:0007669"/>
    <property type="project" value="UniProtKB-KW"/>
</dbReference>
<evidence type="ECO:0000313" key="11">
    <source>
        <dbReference type="EMBL" id="CAE6460227.1"/>
    </source>
</evidence>
<evidence type="ECO:0000256" key="5">
    <source>
        <dbReference type="ARBA" id="ARBA00023186"/>
    </source>
</evidence>
<dbReference type="Proteomes" id="UP000663850">
    <property type="component" value="Unassembled WGS sequence"/>
</dbReference>
<evidence type="ECO:0000259" key="9">
    <source>
        <dbReference type="Pfam" id="PF02492"/>
    </source>
</evidence>
<evidence type="ECO:0000259" key="10">
    <source>
        <dbReference type="Pfam" id="PF07683"/>
    </source>
</evidence>
<dbReference type="Pfam" id="PF02492">
    <property type="entry name" value="cobW"/>
    <property type="match status" value="2"/>
</dbReference>
<dbReference type="InterPro" id="IPR003495">
    <property type="entry name" value="CobW/HypB/UreG_nucleotide-bd"/>
</dbReference>
<dbReference type="PANTHER" id="PTHR13748">
    <property type="entry name" value="COBW-RELATED"/>
    <property type="match status" value="1"/>
</dbReference>
<accession>A0A8H3BNE5</accession>
<dbReference type="InterPro" id="IPR036627">
    <property type="entry name" value="CobW-likC_sf"/>
</dbReference>
<dbReference type="InterPro" id="IPR051316">
    <property type="entry name" value="Zinc-reg_GTPase_activator"/>
</dbReference>
<evidence type="ECO:0000256" key="4">
    <source>
        <dbReference type="ARBA" id="ARBA00023134"/>
    </source>
</evidence>
<evidence type="ECO:0000256" key="8">
    <source>
        <dbReference type="SAM" id="MobiDB-lite"/>
    </source>
</evidence>
<comment type="catalytic activity">
    <reaction evidence="7">
        <text>GTP + H2O = GDP + phosphate + H(+)</text>
        <dbReference type="Rhea" id="RHEA:19669"/>
        <dbReference type="ChEBI" id="CHEBI:15377"/>
        <dbReference type="ChEBI" id="CHEBI:15378"/>
        <dbReference type="ChEBI" id="CHEBI:37565"/>
        <dbReference type="ChEBI" id="CHEBI:43474"/>
        <dbReference type="ChEBI" id="CHEBI:58189"/>
    </reaction>
    <physiologicalReaction direction="left-to-right" evidence="7">
        <dbReference type="Rhea" id="RHEA:19670"/>
    </physiologicalReaction>
</comment>
<dbReference type="GO" id="GO:0016787">
    <property type="term" value="F:hydrolase activity"/>
    <property type="evidence" value="ECO:0007669"/>
    <property type="project" value="UniProtKB-KW"/>
</dbReference>
<evidence type="ECO:0000256" key="3">
    <source>
        <dbReference type="ARBA" id="ARBA00022833"/>
    </source>
</evidence>
<feature type="domain" description="CobW C-terminal" evidence="10">
    <location>
        <begin position="312"/>
        <end position="383"/>
    </location>
</feature>
<evidence type="ECO:0000256" key="6">
    <source>
        <dbReference type="ARBA" id="ARBA00034320"/>
    </source>
</evidence>
<feature type="domain" description="CobW/HypB/UreG nucleotide-binding" evidence="9">
    <location>
        <begin position="153"/>
        <end position="238"/>
    </location>
</feature>
<organism evidence="11 12">
    <name type="scientific">Rhizoctonia solani</name>
    <dbReference type="NCBI Taxonomy" id="456999"/>
    <lineage>
        <taxon>Eukaryota</taxon>
        <taxon>Fungi</taxon>
        <taxon>Dikarya</taxon>
        <taxon>Basidiomycota</taxon>
        <taxon>Agaricomycotina</taxon>
        <taxon>Agaricomycetes</taxon>
        <taxon>Cantharellales</taxon>
        <taxon>Ceratobasidiaceae</taxon>
        <taxon>Rhizoctonia</taxon>
    </lineage>
</organism>
<comment type="caution">
    <text evidence="11">The sequence shown here is derived from an EMBL/GenBank/DDBJ whole genome shotgun (WGS) entry which is preliminary data.</text>
</comment>
<sequence length="392" mass="42739">MDSDDEVPTLIPQEAASDNSQSKIAPKQAVKVPLTIITGFLGSGKSTFLKYVLTERHGYRIAIIMNEFGDTADIEGRAISVSSPDEPAALATEFLELANGCLCCSVKDAGVAAIEKLMRKQGAFDYIMLETTGLADPGNYPSPPLKYPYSSPAGPVAAMFWQNEDFSEEIVLDGVICVVDGVFGLKELTSENRLTSRRQIALADVLLVNKMDLAPSDGGIIPALEQQIRTLNPTAPLIRTTYGRVDLSKVLNTGAYNSFKVGSDPQVEIHTHCDDHAHTHEHDSDDCHQHDLESISSIQMPVPILSEAQVSKLDEWIRLVLWEKKIPGLEVLRCKGIYHTIRGESYILQGVQTLYDVSKLPESSSGDGKIVLIGRGISKDVVDDLRGYLGVS</sequence>
<dbReference type="AlphaFoldDB" id="A0A8H3BNE5"/>
<protein>
    <recommendedName>
        <fullName evidence="13">COBW domain-containing protein 1</fullName>
    </recommendedName>
</protein>
<keyword evidence="4" id="KW-0342">GTP-binding</keyword>
<dbReference type="PANTHER" id="PTHR13748:SF31">
    <property type="entry name" value="ZINC-REGULATED GTPASE METALLOPROTEIN ACTIVATOR 1A-RELATED"/>
    <property type="match status" value="1"/>
</dbReference>
<evidence type="ECO:0008006" key="13">
    <source>
        <dbReference type="Google" id="ProtNLM"/>
    </source>
</evidence>
<reference evidence="11" key="1">
    <citation type="submission" date="2021-01" db="EMBL/GenBank/DDBJ databases">
        <authorList>
            <person name="Kaushik A."/>
        </authorList>
    </citation>
    <scope>NUCLEOTIDE SEQUENCE</scope>
    <source>
        <strain evidence="11">Type strain: AG8-Rh-89/</strain>
    </source>
</reference>
<dbReference type="Pfam" id="PF07683">
    <property type="entry name" value="CobW_C"/>
    <property type="match status" value="1"/>
</dbReference>
<evidence type="ECO:0000256" key="2">
    <source>
        <dbReference type="ARBA" id="ARBA00022801"/>
    </source>
</evidence>
<dbReference type="CDD" id="cd03112">
    <property type="entry name" value="CobW-like"/>
    <property type="match status" value="1"/>
</dbReference>
<proteinExistence type="inferred from homology"/>
<keyword evidence="1" id="KW-0547">Nucleotide-binding</keyword>
<feature type="domain" description="CobW/HypB/UreG nucleotide-binding" evidence="9">
    <location>
        <begin position="33"/>
        <end position="139"/>
    </location>
</feature>
<keyword evidence="2" id="KW-0378">Hydrolase</keyword>
<keyword evidence="5" id="KW-0143">Chaperone</keyword>
<dbReference type="SUPFAM" id="SSF52540">
    <property type="entry name" value="P-loop containing nucleoside triphosphate hydrolases"/>
    <property type="match status" value="1"/>
</dbReference>
<feature type="region of interest" description="Disordered" evidence="8">
    <location>
        <begin position="1"/>
        <end position="22"/>
    </location>
</feature>
<dbReference type="InterPro" id="IPR027417">
    <property type="entry name" value="P-loop_NTPase"/>
</dbReference>
<dbReference type="Gene3D" id="3.30.1220.10">
    <property type="entry name" value="CobW-like, C-terminal domain"/>
    <property type="match status" value="1"/>
</dbReference>
<keyword evidence="3" id="KW-0862">Zinc</keyword>
<name>A0A8H3BNE5_9AGAM</name>